<dbReference type="Gene3D" id="1.10.100.10">
    <property type="entry name" value="Insulin-like"/>
    <property type="match status" value="1"/>
</dbReference>
<dbReference type="GO" id="GO:0005576">
    <property type="term" value="C:extracellular region"/>
    <property type="evidence" value="ECO:0007669"/>
    <property type="project" value="InterPro"/>
</dbReference>
<dbReference type="PANTHER" id="PTHR13647:SF4">
    <property type="entry name" value="INSULIN-LIKE PEPTIDE 1-RELATED"/>
    <property type="match status" value="1"/>
</dbReference>
<dbReference type="InterPro" id="IPR022352">
    <property type="entry name" value="Ins/IGF/rlx"/>
</dbReference>
<protein>
    <recommendedName>
        <fullName evidence="7">Insulin-like domain-containing protein</fullName>
    </recommendedName>
</protein>
<keyword evidence="4 6" id="KW-0732">Signal</keyword>
<gene>
    <name evidence="8" type="ORF">R5R35_001553</name>
</gene>
<dbReference type="InterPro" id="IPR036438">
    <property type="entry name" value="Insulin-like_sf"/>
</dbReference>
<comment type="subunit">
    <text evidence="2">Heterodimer of a B chain and an A chain linked by two disulfide bonds.</text>
</comment>
<evidence type="ECO:0000256" key="1">
    <source>
        <dbReference type="ARBA" id="ARBA00009034"/>
    </source>
</evidence>
<feature type="signal peptide" evidence="6">
    <location>
        <begin position="1"/>
        <end position="22"/>
    </location>
</feature>
<sequence length="135" mass="15499">MWTVCLRLLLLTAVCLCVITHAQRDIFHAQTDIFQVPKRGNEVRLCGRYLSNMLHVVCNGLYNPMFKKAEKEPEPEFWLNEPASVEEQLPYPLKSLPKASSFLRSSNRQKRQGIYDECCRKSCAIAELRSYCAGS</sequence>
<proteinExistence type="inferred from homology"/>
<dbReference type="AlphaFoldDB" id="A0AAN9WV57"/>
<evidence type="ECO:0000256" key="3">
    <source>
        <dbReference type="ARBA" id="ARBA00022685"/>
    </source>
</evidence>
<dbReference type="SUPFAM" id="SSF56994">
    <property type="entry name" value="Insulin-like"/>
    <property type="match status" value="1"/>
</dbReference>
<accession>A0AAN9WV57</accession>
<evidence type="ECO:0000313" key="9">
    <source>
        <dbReference type="Proteomes" id="UP001378592"/>
    </source>
</evidence>
<reference evidence="8 9" key="1">
    <citation type="submission" date="2024-03" db="EMBL/GenBank/DDBJ databases">
        <title>The genome assembly and annotation of the cricket Gryllus longicercus Weissman &amp; Gray.</title>
        <authorList>
            <person name="Szrajer S."/>
            <person name="Gray D."/>
            <person name="Ylla G."/>
        </authorList>
    </citation>
    <scope>NUCLEOTIDE SEQUENCE [LARGE SCALE GENOMIC DNA]</scope>
    <source>
        <strain evidence="8">DAG 2021-001</strain>
        <tissue evidence="8">Whole body minus gut</tissue>
    </source>
</reference>
<dbReference type="GO" id="GO:0005179">
    <property type="term" value="F:hormone activity"/>
    <property type="evidence" value="ECO:0007669"/>
    <property type="project" value="InterPro"/>
</dbReference>
<evidence type="ECO:0000256" key="2">
    <source>
        <dbReference type="ARBA" id="ARBA00011207"/>
    </source>
</evidence>
<dbReference type="PANTHER" id="PTHR13647">
    <property type="entry name" value="INSULIN-LIKE PEPTIDE 2-RELATED"/>
    <property type="match status" value="1"/>
</dbReference>
<dbReference type="Proteomes" id="UP001378592">
    <property type="component" value="Unassembled WGS sequence"/>
</dbReference>
<evidence type="ECO:0000259" key="7">
    <source>
        <dbReference type="SMART" id="SM00078"/>
    </source>
</evidence>
<feature type="chain" id="PRO_5042928999" description="Insulin-like domain-containing protein" evidence="6">
    <location>
        <begin position="23"/>
        <end position="135"/>
    </location>
</feature>
<evidence type="ECO:0000313" key="8">
    <source>
        <dbReference type="EMBL" id="KAK7874464.1"/>
    </source>
</evidence>
<keyword evidence="5" id="KW-1015">Disulfide bond</keyword>
<evidence type="ECO:0000256" key="5">
    <source>
        <dbReference type="ARBA" id="ARBA00023157"/>
    </source>
</evidence>
<keyword evidence="9" id="KW-1185">Reference proteome</keyword>
<feature type="domain" description="Insulin-like" evidence="7">
    <location>
        <begin position="43"/>
        <end position="132"/>
    </location>
</feature>
<dbReference type="CDD" id="cd04366">
    <property type="entry name" value="IlGF_insulin_bombyxin_like"/>
    <property type="match status" value="1"/>
</dbReference>
<dbReference type="EMBL" id="JAZDUA010000002">
    <property type="protein sequence ID" value="KAK7874464.1"/>
    <property type="molecule type" value="Genomic_DNA"/>
</dbReference>
<dbReference type="SMART" id="SM00078">
    <property type="entry name" value="IlGF"/>
    <property type="match status" value="1"/>
</dbReference>
<comment type="caution">
    <text evidence="8">The sequence shown here is derived from an EMBL/GenBank/DDBJ whole genome shotgun (WGS) entry which is preliminary data.</text>
</comment>
<name>A0AAN9WV57_9ORTH</name>
<keyword evidence="3" id="KW-0165">Cleavage on pair of basic residues</keyword>
<evidence type="ECO:0000256" key="6">
    <source>
        <dbReference type="SAM" id="SignalP"/>
    </source>
</evidence>
<organism evidence="8 9">
    <name type="scientific">Gryllus longicercus</name>
    <dbReference type="NCBI Taxonomy" id="2509291"/>
    <lineage>
        <taxon>Eukaryota</taxon>
        <taxon>Metazoa</taxon>
        <taxon>Ecdysozoa</taxon>
        <taxon>Arthropoda</taxon>
        <taxon>Hexapoda</taxon>
        <taxon>Insecta</taxon>
        <taxon>Pterygota</taxon>
        <taxon>Neoptera</taxon>
        <taxon>Polyneoptera</taxon>
        <taxon>Orthoptera</taxon>
        <taxon>Ensifera</taxon>
        <taxon>Gryllidea</taxon>
        <taxon>Grylloidea</taxon>
        <taxon>Gryllidae</taxon>
        <taxon>Gryllinae</taxon>
        <taxon>Gryllus</taxon>
    </lineage>
</organism>
<dbReference type="PRINTS" id="PR00276">
    <property type="entry name" value="INSULINFAMLY"/>
</dbReference>
<dbReference type="InterPro" id="IPR016179">
    <property type="entry name" value="Insulin-like"/>
</dbReference>
<evidence type="ECO:0000256" key="4">
    <source>
        <dbReference type="ARBA" id="ARBA00022729"/>
    </source>
</evidence>
<comment type="similarity">
    <text evidence="1">Belongs to the insulin family.</text>
</comment>
<dbReference type="Pfam" id="PF00049">
    <property type="entry name" value="Insulin"/>
    <property type="match status" value="1"/>
</dbReference>